<evidence type="ECO:0000313" key="5">
    <source>
        <dbReference type="Proteomes" id="UP000053617"/>
    </source>
</evidence>
<sequence length="634" mass="68398">MTSNDSLYATLTLRDVDEHDSLPERTIILKSPDWEIKIGRGTLSGNENLHPAKENAWFDSRVMSRDHAILLANPCSREIAIQDIGSMHGTHVAGRRLKANQLEILSSGDVVTLGADVTRGSLYFHALKVIITWAWSDECASSTDIAQPMLGNVYRNSFSADYSEEDPDSELYDDREDEGNKTEEDHYDDNESEEPEEPEDKTEVAGDSLRAQSIEIVIPPRTFTVPESDDSDAGSYISGEDIYEKESPASSPIVLSDTNEVKGEEPVEVSDSEVENVPPTHHHHPARPVAHPVNSSDETLNSGQIQKVSLTDDSSEDYAHGEDDACHEELVPQSMTSAESMPKAPGLIGHFDPSTVASKNPLTISYHSETIRTPSPSDAAMVKPSIESHFSPPFSQQTPSAAVSDGAPGEPGRSTSAWAGHNSVLYEPMPHGQVMSGYGAQEVIPAPQLLPSMSFMDNWESSSFEPTYLFQDSSSFLTGSHQTSRVSIANIVAGPPTEKPLEPKSNSLKRKADQTSSDSTLGDAAGSPELVSAESDESAAVVAQGSLGEENQENKDQSHTTPDPVREVAVNKVTSDAEMPPRKKVKKSKSRQTEERGKATGNFVKIAAAAMAGMAIGTVGTIVGLAALPQDYFV</sequence>
<dbReference type="VEuPathDB" id="FungiDB:Z518_09687"/>
<evidence type="ECO:0000256" key="1">
    <source>
        <dbReference type="SAM" id="MobiDB-lite"/>
    </source>
</evidence>
<dbReference type="HOGENOM" id="CLU_488311_0_0_1"/>
<feature type="region of interest" description="Disordered" evidence="1">
    <location>
        <begin position="491"/>
        <end position="597"/>
    </location>
</feature>
<feature type="region of interest" description="Disordered" evidence="1">
    <location>
        <begin position="391"/>
        <end position="416"/>
    </location>
</feature>
<dbReference type="InterPro" id="IPR000253">
    <property type="entry name" value="FHA_dom"/>
</dbReference>
<dbReference type="PANTHER" id="PTHR15715">
    <property type="entry name" value="CENTROSOMAL PROTEIN OF 170 KDA"/>
    <property type="match status" value="1"/>
</dbReference>
<feature type="compositionally biased region" description="Low complexity" evidence="1">
    <location>
        <begin position="529"/>
        <end position="543"/>
    </location>
</feature>
<feature type="compositionally biased region" description="Polar residues" evidence="1">
    <location>
        <begin position="294"/>
        <end position="312"/>
    </location>
</feature>
<feature type="compositionally biased region" description="Acidic residues" evidence="1">
    <location>
        <begin position="162"/>
        <end position="177"/>
    </location>
</feature>
<keyword evidence="2" id="KW-0472">Membrane</keyword>
<dbReference type="EMBL" id="KN847482">
    <property type="protein sequence ID" value="KIX00622.1"/>
    <property type="molecule type" value="Genomic_DNA"/>
</dbReference>
<keyword evidence="2" id="KW-1133">Transmembrane helix</keyword>
<feature type="compositionally biased region" description="Acidic residues" evidence="1">
    <location>
        <begin position="185"/>
        <end position="200"/>
    </location>
</feature>
<keyword evidence="5" id="KW-1185">Reference proteome</keyword>
<keyword evidence="2" id="KW-0812">Transmembrane</keyword>
<dbReference type="Gene3D" id="2.60.200.20">
    <property type="match status" value="1"/>
</dbReference>
<dbReference type="OrthoDB" id="4096268at2759"/>
<gene>
    <name evidence="4" type="ORF">Z518_09687</name>
</gene>
<evidence type="ECO:0000313" key="4">
    <source>
        <dbReference type="EMBL" id="KIX00622.1"/>
    </source>
</evidence>
<dbReference type="InterPro" id="IPR008984">
    <property type="entry name" value="SMAD_FHA_dom_sf"/>
</dbReference>
<dbReference type="SUPFAM" id="SSF49879">
    <property type="entry name" value="SMAD/FHA domain"/>
    <property type="match status" value="1"/>
</dbReference>
<dbReference type="GO" id="GO:0005737">
    <property type="term" value="C:cytoplasm"/>
    <property type="evidence" value="ECO:0007669"/>
    <property type="project" value="TreeGrafter"/>
</dbReference>
<dbReference type="InterPro" id="IPR051176">
    <property type="entry name" value="Cent_Immune-Sig_Mod"/>
</dbReference>
<reference evidence="4 5" key="1">
    <citation type="submission" date="2015-01" db="EMBL/GenBank/DDBJ databases">
        <title>The Genome Sequence of Rhinocladiella mackenzie CBS 650.93.</title>
        <authorList>
            <consortium name="The Broad Institute Genomics Platform"/>
            <person name="Cuomo C."/>
            <person name="de Hoog S."/>
            <person name="Gorbushina A."/>
            <person name="Stielow B."/>
            <person name="Teixiera M."/>
            <person name="Abouelleil A."/>
            <person name="Chapman S.B."/>
            <person name="Priest M."/>
            <person name="Young S.K."/>
            <person name="Wortman J."/>
            <person name="Nusbaum C."/>
            <person name="Birren B."/>
        </authorList>
    </citation>
    <scope>NUCLEOTIDE SEQUENCE [LARGE SCALE GENOMIC DNA]</scope>
    <source>
        <strain evidence="4 5">CBS 650.93</strain>
    </source>
</reference>
<proteinExistence type="predicted"/>
<dbReference type="GeneID" id="25297758"/>
<dbReference type="Pfam" id="PF00498">
    <property type="entry name" value="FHA"/>
    <property type="match status" value="1"/>
</dbReference>
<name>A0A0D2FF34_9EURO</name>
<feature type="domain" description="FHA" evidence="3">
    <location>
        <begin position="36"/>
        <end position="97"/>
    </location>
</feature>
<dbReference type="RefSeq" id="XP_013267758.1">
    <property type="nucleotide sequence ID" value="XM_013412304.1"/>
</dbReference>
<dbReference type="PANTHER" id="PTHR15715:SF37">
    <property type="entry name" value="LD47843P"/>
    <property type="match status" value="1"/>
</dbReference>
<protein>
    <recommendedName>
        <fullName evidence="3">FHA domain-containing protein</fullName>
    </recommendedName>
</protein>
<dbReference type="AlphaFoldDB" id="A0A0D2FF34"/>
<dbReference type="STRING" id="1442369.A0A0D2FF34"/>
<evidence type="ECO:0000256" key="2">
    <source>
        <dbReference type="SAM" id="Phobius"/>
    </source>
</evidence>
<feature type="transmembrane region" description="Helical" evidence="2">
    <location>
        <begin position="606"/>
        <end position="628"/>
    </location>
</feature>
<organism evidence="4 5">
    <name type="scientific">Rhinocladiella mackenziei CBS 650.93</name>
    <dbReference type="NCBI Taxonomy" id="1442369"/>
    <lineage>
        <taxon>Eukaryota</taxon>
        <taxon>Fungi</taxon>
        <taxon>Dikarya</taxon>
        <taxon>Ascomycota</taxon>
        <taxon>Pezizomycotina</taxon>
        <taxon>Eurotiomycetes</taxon>
        <taxon>Chaetothyriomycetidae</taxon>
        <taxon>Chaetothyriales</taxon>
        <taxon>Herpotrichiellaceae</taxon>
        <taxon>Rhinocladiella</taxon>
    </lineage>
</organism>
<accession>A0A0D2FF34</accession>
<feature type="region of interest" description="Disordered" evidence="1">
    <location>
        <begin position="160"/>
        <end position="320"/>
    </location>
</feature>
<dbReference type="PROSITE" id="PS50006">
    <property type="entry name" value="FHA_DOMAIN"/>
    <property type="match status" value="1"/>
</dbReference>
<dbReference type="Proteomes" id="UP000053617">
    <property type="component" value="Unassembled WGS sequence"/>
</dbReference>
<evidence type="ECO:0000259" key="3">
    <source>
        <dbReference type="PROSITE" id="PS50006"/>
    </source>
</evidence>